<dbReference type="EMBL" id="VSSQ01018290">
    <property type="protein sequence ID" value="MPM61347.1"/>
    <property type="molecule type" value="Genomic_DNA"/>
</dbReference>
<dbReference type="InterPro" id="IPR043781">
    <property type="entry name" value="DUF5723"/>
</dbReference>
<sequence length="199" mass="23026">MNIKSVNAGGSFTYAGVDISEFMSQGDSAFLQNLEDTLTGIFNVDTTYDKYKTSLNTRIHASAFYKVTAKDQISALVRMHFYDRKVHPSFNLAYMHKFGDIWHVTGSYSITNRNYTNFGIGFSLKLGPAQLYVMTDNVFAPIIWNRYTWQQEKEDDFGVTYWETQKLTLPRNWKYMNFHFGMNLVFGCKPPKDLVPILE</sequence>
<evidence type="ECO:0000313" key="2">
    <source>
        <dbReference type="EMBL" id="MPM61347.1"/>
    </source>
</evidence>
<reference evidence="2" key="1">
    <citation type="submission" date="2019-08" db="EMBL/GenBank/DDBJ databases">
        <authorList>
            <person name="Kucharzyk K."/>
            <person name="Murdoch R.W."/>
            <person name="Higgins S."/>
            <person name="Loffler F."/>
        </authorList>
    </citation>
    <scope>NUCLEOTIDE SEQUENCE</scope>
</reference>
<accession>A0A645B7H6</accession>
<organism evidence="2">
    <name type="scientific">bioreactor metagenome</name>
    <dbReference type="NCBI Taxonomy" id="1076179"/>
    <lineage>
        <taxon>unclassified sequences</taxon>
        <taxon>metagenomes</taxon>
        <taxon>ecological metagenomes</taxon>
    </lineage>
</organism>
<dbReference type="AlphaFoldDB" id="A0A645B7H6"/>
<comment type="caution">
    <text evidence="2">The sequence shown here is derived from an EMBL/GenBank/DDBJ whole genome shotgun (WGS) entry which is preliminary data.</text>
</comment>
<name>A0A645B7H6_9ZZZZ</name>
<feature type="domain" description="DUF5723" evidence="1">
    <location>
        <begin position="4"/>
        <end position="136"/>
    </location>
</feature>
<protein>
    <recommendedName>
        <fullName evidence="1">DUF5723 domain-containing protein</fullName>
    </recommendedName>
</protein>
<gene>
    <name evidence="2" type="ORF">SDC9_108205</name>
</gene>
<evidence type="ECO:0000259" key="1">
    <source>
        <dbReference type="Pfam" id="PF18990"/>
    </source>
</evidence>
<proteinExistence type="predicted"/>
<dbReference type="Pfam" id="PF18990">
    <property type="entry name" value="DUF5723"/>
    <property type="match status" value="1"/>
</dbReference>